<gene>
    <name evidence="7" type="ORF">FHS57_004216</name>
</gene>
<organism evidence="7 8">
    <name type="scientific">Runella defluvii</name>
    <dbReference type="NCBI Taxonomy" id="370973"/>
    <lineage>
        <taxon>Bacteria</taxon>
        <taxon>Pseudomonadati</taxon>
        <taxon>Bacteroidota</taxon>
        <taxon>Cytophagia</taxon>
        <taxon>Cytophagales</taxon>
        <taxon>Spirosomataceae</taxon>
        <taxon>Runella</taxon>
    </lineage>
</organism>
<keyword evidence="1" id="KW-0808">Transferase</keyword>
<dbReference type="InterPro" id="IPR003594">
    <property type="entry name" value="HATPase_dom"/>
</dbReference>
<dbReference type="InterPro" id="IPR050482">
    <property type="entry name" value="Sensor_HK_TwoCompSys"/>
</dbReference>
<evidence type="ECO:0000256" key="3">
    <source>
        <dbReference type="ARBA" id="ARBA00023012"/>
    </source>
</evidence>
<feature type="domain" description="Signal transduction histidine kinase subgroup 3 dimerisation and phosphoacceptor" evidence="6">
    <location>
        <begin position="67"/>
        <end position="129"/>
    </location>
</feature>
<dbReference type="EMBL" id="JACIBY010000009">
    <property type="protein sequence ID" value="MBB3840203.1"/>
    <property type="molecule type" value="Genomic_DNA"/>
</dbReference>
<evidence type="ECO:0000313" key="7">
    <source>
        <dbReference type="EMBL" id="MBB3840203.1"/>
    </source>
</evidence>
<evidence type="ECO:0000259" key="6">
    <source>
        <dbReference type="Pfam" id="PF07730"/>
    </source>
</evidence>
<dbReference type="InterPro" id="IPR011712">
    <property type="entry name" value="Sig_transdc_His_kin_sub3_dim/P"/>
</dbReference>
<reference evidence="7 8" key="1">
    <citation type="submission" date="2020-08" db="EMBL/GenBank/DDBJ databases">
        <title>Genomic Encyclopedia of Type Strains, Phase IV (KMG-IV): sequencing the most valuable type-strain genomes for metagenomic binning, comparative biology and taxonomic classification.</title>
        <authorList>
            <person name="Goeker M."/>
        </authorList>
    </citation>
    <scope>NUCLEOTIDE SEQUENCE [LARGE SCALE GENOMIC DNA]</scope>
    <source>
        <strain evidence="7 8">DSM 17976</strain>
    </source>
</reference>
<evidence type="ECO:0000313" key="8">
    <source>
        <dbReference type="Proteomes" id="UP000541352"/>
    </source>
</evidence>
<comment type="caution">
    <text evidence="7">The sequence shown here is derived from an EMBL/GenBank/DDBJ whole genome shotgun (WGS) entry which is preliminary data.</text>
</comment>
<keyword evidence="4" id="KW-0472">Membrane</keyword>
<accession>A0A7W5ZNM1</accession>
<keyword evidence="2 7" id="KW-0418">Kinase</keyword>
<evidence type="ECO:0000256" key="4">
    <source>
        <dbReference type="SAM" id="Phobius"/>
    </source>
</evidence>
<feature type="transmembrane region" description="Helical" evidence="4">
    <location>
        <begin position="6"/>
        <end position="31"/>
    </location>
</feature>
<dbReference type="GO" id="GO:0046983">
    <property type="term" value="F:protein dimerization activity"/>
    <property type="evidence" value="ECO:0007669"/>
    <property type="project" value="InterPro"/>
</dbReference>
<dbReference type="PANTHER" id="PTHR24421:SF58">
    <property type="entry name" value="SIGNAL TRANSDUCTION HISTIDINE-PROTEIN KINASE_PHOSPHATASE UHPB"/>
    <property type="match status" value="1"/>
</dbReference>
<evidence type="ECO:0000256" key="2">
    <source>
        <dbReference type="ARBA" id="ARBA00022777"/>
    </source>
</evidence>
<name>A0A7W5ZNM1_9BACT</name>
<protein>
    <submittedName>
        <fullName evidence="7">Signal transduction histidine kinase</fullName>
    </submittedName>
</protein>
<dbReference type="GO" id="GO:0000155">
    <property type="term" value="F:phosphorelay sensor kinase activity"/>
    <property type="evidence" value="ECO:0007669"/>
    <property type="project" value="InterPro"/>
</dbReference>
<keyword evidence="4" id="KW-1133">Transmembrane helix</keyword>
<keyword evidence="4" id="KW-0812">Transmembrane</keyword>
<dbReference type="AlphaFoldDB" id="A0A7W5ZNM1"/>
<dbReference type="GO" id="GO:0016020">
    <property type="term" value="C:membrane"/>
    <property type="evidence" value="ECO:0007669"/>
    <property type="project" value="InterPro"/>
</dbReference>
<dbReference type="Pfam" id="PF02518">
    <property type="entry name" value="HATPase_c"/>
    <property type="match status" value="1"/>
</dbReference>
<dbReference type="Gene3D" id="1.20.5.1930">
    <property type="match status" value="1"/>
</dbReference>
<dbReference type="Gene3D" id="3.30.565.10">
    <property type="entry name" value="Histidine kinase-like ATPase, C-terminal domain"/>
    <property type="match status" value="1"/>
</dbReference>
<sequence>MAEKELTIFLILVNVVLLIFVGGILAFIVLYRQRKIQYIRETQLLQQLHQQELIETQLAIQQQTMRDIGREIHDDVGQKLTLASIYTQGLLHSKTIKSDVFFSQISEIAKLIDTSLQDLRQLSKSLVQPELTHTSLEDLLRQEVVQFNQLGSCHVHLSLPSAPLLLDTSIKNNIFRTSQEFMQNSLKHAFCQNIWISIYIKPNRLDFVFKDDGKGFEIDMQSTGIGLSNVKRRLSELTAFDESFVSILGSGTTLQFSIPFLNIPDETHSSNCG</sequence>
<proteinExistence type="predicted"/>
<dbReference type="Pfam" id="PF07730">
    <property type="entry name" value="HisKA_3"/>
    <property type="match status" value="1"/>
</dbReference>
<evidence type="ECO:0000259" key="5">
    <source>
        <dbReference type="Pfam" id="PF02518"/>
    </source>
</evidence>
<dbReference type="Proteomes" id="UP000541352">
    <property type="component" value="Unassembled WGS sequence"/>
</dbReference>
<dbReference type="RefSeq" id="WP_183977030.1">
    <property type="nucleotide sequence ID" value="NZ_JACIBY010000009.1"/>
</dbReference>
<dbReference type="SUPFAM" id="SSF55874">
    <property type="entry name" value="ATPase domain of HSP90 chaperone/DNA topoisomerase II/histidine kinase"/>
    <property type="match status" value="1"/>
</dbReference>
<keyword evidence="8" id="KW-1185">Reference proteome</keyword>
<feature type="domain" description="Histidine kinase/HSP90-like ATPase" evidence="5">
    <location>
        <begin position="174"/>
        <end position="260"/>
    </location>
</feature>
<dbReference type="InterPro" id="IPR036890">
    <property type="entry name" value="HATPase_C_sf"/>
</dbReference>
<dbReference type="PANTHER" id="PTHR24421">
    <property type="entry name" value="NITRATE/NITRITE SENSOR PROTEIN NARX-RELATED"/>
    <property type="match status" value="1"/>
</dbReference>
<evidence type="ECO:0000256" key="1">
    <source>
        <dbReference type="ARBA" id="ARBA00022679"/>
    </source>
</evidence>
<keyword evidence="3" id="KW-0902">Two-component regulatory system</keyword>